<accession>A0A2I1RG70</accession>
<proteinExistence type="predicted"/>
<dbReference type="Proteomes" id="UP000234914">
    <property type="component" value="Unassembled WGS sequence"/>
</dbReference>
<dbReference type="AlphaFoldDB" id="A0A2I1RG70"/>
<name>A0A2I1RG70_FAUOS</name>
<reference evidence="1 2" key="1">
    <citation type="submission" date="2017-12" db="EMBL/GenBank/DDBJ databases">
        <title>Phylogenetic diversity of female urinary microbiome.</title>
        <authorList>
            <person name="Thomas-White K."/>
            <person name="Wolfe A.J."/>
        </authorList>
    </citation>
    <scope>NUCLEOTIDE SEQUENCE [LARGE SCALE GENOMIC DNA]</scope>
    <source>
        <strain evidence="1 2">UMB0416</strain>
    </source>
</reference>
<organism evidence="1 2">
    <name type="scientific">Faucicola osloensis</name>
    <name type="common">Moraxella osloensis</name>
    <dbReference type="NCBI Taxonomy" id="34062"/>
    <lineage>
        <taxon>Bacteria</taxon>
        <taxon>Pseudomonadati</taxon>
        <taxon>Pseudomonadota</taxon>
        <taxon>Gammaproteobacteria</taxon>
        <taxon>Moraxellales</taxon>
        <taxon>Moraxellaceae</taxon>
        <taxon>Faucicola</taxon>
    </lineage>
</organism>
<dbReference type="EMBL" id="PKJS01000013">
    <property type="protein sequence ID" value="PKZ68114.1"/>
    <property type="molecule type" value="Genomic_DNA"/>
</dbReference>
<sequence>MNLHYVKKTDLTDCELMICRDYFELPLDQFNNRLDHICHICHYYNIDINQLVTITQKVNVYDKNIVCQECNIARKVTGPRYQVERRLFNYICDHCHHFMHDNSIVGNLLSDDDCPF</sequence>
<evidence type="ECO:0000313" key="1">
    <source>
        <dbReference type="EMBL" id="PKZ68114.1"/>
    </source>
</evidence>
<comment type="caution">
    <text evidence="1">The sequence shown here is derived from an EMBL/GenBank/DDBJ whole genome shotgun (WGS) entry which is preliminary data.</text>
</comment>
<gene>
    <name evidence="1" type="ORF">CYJ96_10005</name>
</gene>
<protein>
    <submittedName>
        <fullName evidence="1">Uncharacterized protein</fullName>
    </submittedName>
</protein>
<evidence type="ECO:0000313" key="2">
    <source>
        <dbReference type="Proteomes" id="UP000234914"/>
    </source>
</evidence>